<evidence type="ECO:0000313" key="3">
    <source>
        <dbReference type="Proteomes" id="UP000660729"/>
    </source>
</evidence>
<evidence type="ECO:0000313" key="2">
    <source>
        <dbReference type="EMBL" id="KAF7193490.1"/>
    </source>
</evidence>
<reference evidence="2" key="1">
    <citation type="submission" date="2020-04" db="EMBL/GenBank/DDBJ databases">
        <title>Draft genome resource of the tomato pathogen Pseudocercospora fuligena.</title>
        <authorList>
            <person name="Zaccaron A."/>
        </authorList>
    </citation>
    <scope>NUCLEOTIDE SEQUENCE</scope>
    <source>
        <strain evidence="2">PF001</strain>
    </source>
</reference>
<dbReference type="EMBL" id="JABCIY010000082">
    <property type="protein sequence ID" value="KAF7193490.1"/>
    <property type="molecule type" value="Genomic_DNA"/>
</dbReference>
<keyword evidence="3" id="KW-1185">Reference proteome</keyword>
<dbReference type="Gene3D" id="1.10.405.20">
    <property type="match status" value="1"/>
</dbReference>
<dbReference type="Gene3D" id="3.50.50.60">
    <property type="entry name" value="FAD/NAD(P)-binding domain"/>
    <property type="match status" value="1"/>
</dbReference>
<sequence length="485" mass="53352">MQRGLHAFLALVGISSAFLDDQNVGKVICKDVAIIGGGAAGTFAAFRLREDFNKSIVVIERDAQIGGHVNTFYDTATNMSIEYGVQTYIKYGPAESFFIRLGLEIGPAKSDPASIPSFVNSANGELLSDYKAPAFPDVIPALKRYMEQAKRYNQYLAPGLWNFPAPKDIPDDLLLPFEEFAKKYDFEIAIPTIQVVANPGVGGFQGILALHVLAFAFGYPVTDGLLNNGFFNAANASNSALYEKAHGLLKDDILLKTSVHSAERSSDGIKLVVKAADGRQTAIEAKQLLIAVPPSDSNLDVFKLDQKEHDVFSRFTPTYSFVGILRTSALPKNHTVSFISAEAVPDHYFDLWKQPVTLTLNPKGEPEEQLWQFLIASNETMNGDQAKANVLKGLKLLVSSGTFKNETSADIDVAAETEILAFADHSSVLHREPAEVYKKGFIQDFYSLQGYRSTWYTGSLWTEDFSSTVWAFTDTVLDKMVKAIR</sequence>
<dbReference type="SUPFAM" id="SSF51905">
    <property type="entry name" value="FAD/NAD(P)-binding domain"/>
    <property type="match status" value="1"/>
</dbReference>
<keyword evidence="1" id="KW-0732">Signal</keyword>
<dbReference type="AlphaFoldDB" id="A0A8H6VNV2"/>
<dbReference type="Pfam" id="PF13450">
    <property type="entry name" value="NAD_binding_8"/>
    <property type="match status" value="1"/>
</dbReference>
<protein>
    <submittedName>
        <fullName evidence="2">Beta-cyclopiazonate dehydrogenase</fullName>
    </submittedName>
</protein>
<feature type="signal peptide" evidence="1">
    <location>
        <begin position="1"/>
        <end position="17"/>
    </location>
</feature>
<organism evidence="2 3">
    <name type="scientific">Pseudocercospora fuligena</name>
    <dbReference type="NCBI Taxonomy" id="685502"/>
    <lineage>
        <taxon>Eukaryota</taxon>
        <taxon>Fungi</taxon>
        <taxon>Dikarya</taxon>
        <taxon>Ascomycota</taxon>
        <taxon>Pezizomycotina</taxon>
        <taxon>Dothideomycetes</taxon>
        <taxon>Dothideomycetidae</taxon>
        <taxon>Mycosphaerellales</taxon>
        <taxon>Mycosphaerellaceae</taxon>
        <taxon>Pseudocercospora</taxon>
    </lineage>
</organism>
<dbReference type="InterPro" id="IPR036188">
    <property type="entry name" value="FAD/NAD-bd_sf"/>
</dbReference>
<dbReference type="Proteomes" id="UP000660729">
    <property type="component" value="Unassembled WGS sequence"/>
</dbReference>
<proteinExistence type="predicted"/>
<feature type="chain" id="PRO_5034210153" evidence="1">
    <location>
        <begin position="18"/>
        <end position="485"/>
    </location>
</feature>
<evidence type="ECO:0000256" key="1">
    <source>
        <dbReference type="SAM" id="SignalP"/>
    </source>
</evidence>
<dbReference type="OrthoDB" id="68575at2759"/>
<accession>A0A8H6VNV2</accession>
<gene>
    <name evidence="2" type="ORF">HII31_05164</name>
</gene>
<comment type="caution">
    <text evidence="2">The sequence shown here is derived from an EMBL/GenBank/DDBJ whole genome shotgun (WGS) entry which is preliminary data.</text>
</comment>
<dbReference type="Gene3D" id="3.30.70.1990">
    <property type="match status" value="1"/>
</dbReference>
<name>A0A8H6VNV2_9PEZI</name>